<dbReference type="CDD" id="cd07814">
    <property type="entry name" value="SRPBCC_CalC_Aha1-like"/>
    <property type="match status" value="1"/>
</dbReference>
<dbReference type="Pfam" id="PF08327">
    <property type="entry name" value="AHSA1"/>
    <property type="match status" value="1"/>
</dbReference>
<evidence type="ECO:0000256" key="1">
    <source>
        <dbReference type="ARBA" id="ARBA00006817"/>
    </source>
</evidence>
<accession>A0A2K1DX10</accession>
<gene>
    <name evidence="3" type="ORF">C1T31_10475</name>
</gene>
<reference evidence="3 4" key="1">
    <citation type="submission" date="2018-01" db="EMBL/GenBank/DDBJ databases">
        <title>The draft genome of Hanstruepera neustonica JCM19743.</title>
        <authorList>
            <person name="He R.-H."/>
            <person name="Du Z.-J."/>
        </authorList>
    </citation>
    <scope>NUCLEOTIDE SEQUENCE [LARGE SCALE GENOMIC DNA]</scope>
    <source>
        <strain evidence="3 4">JCM19743</strain>
    </source>
</reference>
<sequence length="152" mass="17036">MKQLVYSITVDASAKKVYDTMLGLENINTYEQWTAAFNPTSTYEGSWDKGSKIYFVGTDGDGNRGGMVSEIAENIPNEYVSIRHYGILKGETEITEGPEVEPWAGGLENYRFTETDGKTTISVETDSDSEYESYFNETWPKALQVLKELVEG</sequence>
<dbReference type="OrthoDB" id="2355173at2"/>
<evidence type="ECO:0000313" key="4">
    <source>
        <dbReference type="Proteomes" id="UP000236641"/>
    </source>
</evidence>
<dbReference type="RefSeq" id="WP_103052453.1">
    <property type="nucleotide sequence ID" value="NZ_POWF01000007.1"/>
</dbReference>
<protein>
    <submittedName>
        <fullName evidence="3">Tungsten formylmethanofuran dehydrogenase</fullName>
    </submittedName>
</protein>
<proteinExistence type="inferred from homology"/>
<comment type="similarity">
    <text evidence="1">Belongs to the AHA1 family.</text>
</comment>
<evidence type="ECO:0000259" key="2">
    <source>
        <dbReference type="Pfam" id="PF08327"/>
    </source>
</evidence>
<evidence type="ECO:0000313" key="3">
    <source>
        <dbReference type="EMBL" id="PNQ72571.1"/>
    </source>
</evidence>
<dbReference type="SUPFAM" id="SSF55961">
    <property type="entry name" value="Bet v1-like"/>
    <property type="match status" value="1"/>
</dbReference>
<organism evidence="3 4">
    <name type="scientific">Hanstruepera neustonica</name>
    <dbReference type="NCBI Taxonomy" id="1445657"/>
    <lineage>
        <taxon>Bacteria</taxon>
        <taxon>Pseudomonadati</taxon>
        <taxon>Bacteroidota</taxon>
        <taxon>Flavobacteriia</taxon>
        <taxon>Flavobacteriales</taxon>
        <taxon>Flavobacteriaceae</taxon>
        <taxon>Hanstruepera</taxon>
    </lineage>
</organism>
<feature type="domain" description="Activator of Hsp90 ATPase homologue 1/2-like C-terminal" evidence="2">
    <location>
        <begin position="11"/>
        <end position="151"/>
    </location>
</feature>
<name>A0A2K1DX10_9FLAO</name>
<dbReference type="InterPro" id="IPR013538">
    <property type="entry name" value="ASHA1/2-like_C"/>
</dbReference>
<keyword evidence="4" id="KW-1185">Reference proteome</keyword>
<dbReference type="AlphaFoldDB" id="A0A2K1DX10"/>
<dbReference type="InterPro" id="IPR023393">
    <property type="entry name" value="START-like_dom_sf"/>
</dbReference>
<dbReference type="Proteomes" id="UP000236641">
    <property type="component" value="Unassembled WGS sequence"/>
</dbReference>
<dbReference type="EMBL" id="POWF01000007">
    <property type="protein sequence ID" value="PNQ72571.1"/>
    <property type="molecule type" value="Genomic_DNA"/>
</dbReference>
<comment type="caution">
    <text evidence="3">The sequence shown here is derived from an EMBL/GenBank/DDBJ whole genome shotgun (WGS) entry which is preliminary data.</text>
</comment>
<dbReference type="Gene3D" id="3.30.530.20">
    <property type="match status" value="1"/>
</dbReference>